<dbReference type="EMBL" id="KQ241681">
    <property type="protein sequence ID" value="KNC85845.1"/>
    <property type="molecule type" value="Genomic_DNA"/>
</dbReference>
<dbReference type="InterPro" id="IPR053185">
    <property type="entry name" value="SET_domain_protein"/>
</dbReference>
<evidence type="ECO:0000313" key="8">
    <source>
        <dbReference type="EMBL" id="KNC85845.1"/>
    </source>
</evidence>
<dbReference type="PROSITE" id="PS50280">
    <property type="entry name" value="SET"/>
    <property type="match status" value="1"/>
</dbReference>
<dbReference type="Pfam" id="PF00856">
    <property type="entry name" value="SET"/>
    <property type="match status" value="1"/>
</dbReference>
<dbReference type="InterPro" id="IPR001214">
    <property type="entry name" value="SET_dom"/>
</dbReference>
<keyword evidence="3" id="KW-0862">Zinc</keyword>
<evidence type="ECO:0008006" key="10">
    <source>
        <dbReference type="Google" id="ProtNLM"/>
    </source>
</evidence>
<feature type="compositionally biased region" description="Polar residues" evidence="5">
    <location>
        <begin position="483"/>
        <end position="498"/>
    </location>
</feature>
<gene>
    <name evidence="8" type="ORF">SARC_01991</name>
</gene>
<feature type="compositionally biased region" description="Low complexity" evidence="5">
    <location>
        <begin position="431"/>
        <end position="453"/>
    </location>
</feature>
<dbReference type="PROSITE" id="PS50865">
    <property type="entry name" value="ZF_MYND_2"/>
    <property type="match status" value="2"/>
</dbReference>
<organism evidence="8 9">
    <name type="scientific">Sphaeroforma arctica JP610</name>
    <dbReference type="NCBI Taxonomy" id="667725"/>
    <lineage>
        <taxon>Eukaryota</taxon>
        <taxon>Ichthyosporea</taxon>
        <taxon>Ichthyophonida</taxon>
        <taxon>Sphaeroforma</taxon>
    </lineage>
</organism>
<proteinExistence type="predicted"/>
<feature type="compositionally biased region" description="Polar residues" evidence="5">
    <location>
        <begin position="522"/>
        <end position="535"/>
    </location>
</feature>
<reference evidence="8 9" key="1">
    <citation type="submission" date="2011-02" db="EMBL/GenBank/DDBJ databases">
        <title>The Genome Sequence of Sphaeroforma arctica JP610.</title>
        <authorList>
            <consortium name="The Broad Institute Genome Sequencing Platform"/>
            <person name="Russ C."/>
            <person name="Cuomo C."/>
            <person name="Young S.K."/>
            <person name="Zeng Q."/>
            <person name="Gargeya S."/>
            <person name="Alvarado L."/>
            <person name="Berlin A."/>
            <person name="Chapman S.B."/>
            <person name="Chen Z."/>
            <person name="Freedman E."/>
            <person name="Gellesch M."/>
            <person name="Goldberg J."/>
            <person name="Griggs A."/>
            <person name="Gujja S."/>
            <person name="Heilman E."/>
            <person name="Heiman D."/>
            <person name="Howarth C."/>
            <person name="Mehta T."/>
            <person name="Neiman D."/>
            <person name="Pearson M."/>
            <person name="Roberts A."/>
            <person name="Saif S."/>
            <person name="Shea T."/>
            <person name="Shenoy N."/>
            <person name="Sisk P."/>
            <person name="Stolte C."/>
            <person name="Sykes S."/>
            <person name="White J."/>
            <person name="Yandava C."/>
            <person name="Burger G."/>
            <person name="Gray M.W."/>
            <person name="Holland P.W.H."/>
            <person name="King N."/>
            <person name="Lang F.B.F."/>
            <person name="Roger A.J."/>
            <person name="Ruiz-Trillo I."/>
            <person name="Haas B."/>
            <person name="Nusbaum C."/>
            <person name="Birren B."/>
        </authorList>
    </citation>
    <scope>NUCLEOTIDE SEQUENCE [LARGE SCALE GENOMIC DNA]</scope>
    <source>
        <strain evidence="8 9">JP610</strain>
    </source>
</reference>
<dbReference type="RefSeq" id="XP_014159747.1">
    <property type="nucleotide sequence ID" value="XM_014304272.1"/>
</dbReference>
<dbReference type="InterPro" id="IPR046341">
    <property type="entry name" value="SET_dom_sf"/>
</dbReference>
<evidence type="ECO:0000259" key="6">
    <source>
        <dbReference type="PROSITE" id="PS50280"/>
    </source>
</evidence>
<dbReference type="Gene3D" id="2.170.270.10">
    <property type="entry name" value="SET domain"/>
    <property type="match status" value="1"/>
</dbReference>
<evidence type="ECO:0000256" key="2">
    <source>
        <dbReference type="ARBA" id="ARBA00022771"/>
    </source>
</evidence>
<feature type="compositionally biased region" description="Low complexity" evidence="5">
    <location>
        <begin position="621"/>
        <end position="638"/>
    </location>
</feature>
<evidence type="ECO:0000256" key="4">
    <source>
        <dbReference type="PROSITE-ProRule" id="PRU00134"/>
    </source>
</evidence>
<feature type="region of interest" description="Disordered" evidence="5">
    <location>
        <begin position="406"/>
        <end position="535"/>
    </location>
</feature>
<dbReference type="Pfam" id="PF01753">
    <property type="entry name" value="zf-MYND"/>
    <property type="match status" value="2"/>
</dbReference>
<dbReference type="GeneID" id="25902495"/>
<evidence type="ECO:0000259" key="7">
    <source>
        <dbReference type="PROSITE" id="PS50865"/>
    </source>
</evidence>
<feature type="domain" description="MYND-type" evidence="7">
    <location>
        <begin position="575"/>
        <end position="611"/>
    </location>
</feature>
<sequence length="1310" mass="143016">METISYPPEVNMATSKSCAVCGAACSFTCARCKEVSYCGYAHQRADWDTHKVPCHAISAKSDTEIETETEAEHMEAYKGTHHTDNVRKIFETSVSDQYSTVEGVGMGGEELCAGSEEDMGLGDVYSDTDAHTHKLKISETNAQNRHAHTNGVATAQMRGCATTTKACDYEHEESNDHMDASHKKADEELKHAHPYVHAQDSGIYDVDQGIGFEDHVYLDPNVTIEKQLLNKMKEFVQDVEKRNGSTGSGHWNHLVEMFGTSLEHAPHPHQSGEVIEYEYEIGVGDLDGMHLDMNSDLGISMKEVQSSLGLSCVASSHISADKLSQITSKHDSGYAQNLGHDEYVHTYVVGHGMALNGTVADADILIGDEGEIEEIAEVLLKSALRKDTHPQGVSVNDTYANEHAFTSLDRESVADTAGVQPREQGDMELNTGDQSQVSPSSSRTSDSTSATTADAHDPVRNSSGRGARTYASAHRKGRGKALNGSTSKAGDSTQSIRDSVSASGGVGAGMAGRDHRPHTRAQPYTHSKSGAAHNQMTDSLADSRAYEDQDWELEPEPKESSVRPFTSTREPAKSCAVCGKGCSSTCSRCRAVSYCGLQHQRQHWLKHKDACISMTSDGGTNNNNNSSSSNSNSNNNNNISHNDRDISNGYGGNEFETTGRKNLPGKAMSARRPGGYGPVYATDDRTGYGYPKGTTAPKWEFDYDWESVLCVLFESLGYKGPVAISRTSVANKKPVTAVGANIGQGLSLGRGRSVGSSLRGGADGEFNTGEDTGTESSSEPRLTCEAVCVARVPGADDEVYVRSIVPKPKTATVAARDIPAGELCLVEDPLLVVSSKDFVQRHSGYMRLSPEQQKQFMSLFHPTPGTIEVQAYPTLKATETYIDARFAGLDRTDPRTDYDAVDDMIDKMKRVSFIIDMNGLRDAELASADGRHNAAHVYAHASRLKHSCAPNCCRAINSAGRVMVRALRPIPKGMELTVSYLDPTKRLCSGADRQELLRRLGFSCECNRCEAEFDDSFGFYCPNPKCGPPDGSSLGKLDYNHCNGLDVNPDFGKTSNTGTTTLGSKGKSNKKKKPGKKNGPNGGAKNGSASRATATGYGHVFLSHELDRLSPCAQCGTQPDQRYVERCASYQNQLATKLADLDTDCHKFEDDEPFVRTLQFCHTARMSQNRVVFVLHDMCVDWYTNMCEFGKAANYTLAQIRYLTRVCPLDPAVTAYALERLADCMAGCVRPQLYYDQARLRVCANHYPSSYLHANDLYPVRTPFLKAPESEQVNQMYRLAIELLSYAYGSPDRQCVRDVCDKLAWFLANQ</sequence>
<dbReference type="SUPFAM" id="SSF144232">
    <property type="entry name" value="HIT/MYND zinc finger-like"/>
    <property type="match status" value="2"/>
</dbReference>
<feature type="region of interest" description="Disordered" evidence="5">
    <location>
        <begin position="753"/>
        <end position="780"/>
    </location>
</feature>
<feature type="region of interest" description="Disordered" evidence="5">
    <location>
        <begin position="621"/>
        <end position="676"/>
    </location>
</feature>
<evidence type="ECO:0000256" key="3">
    <source>
        <dbReference type="ARBA" id="ARBA00022833"/>
    </source>
</evidence>
<feature type="compositionally biased region" description="Basic residues" evidence="5">
    <location>
        <begin position="1067"/>
        <end position="1076"/>
    </location>
</feature>
<protein>
    <recommendedName>
        <fullName evidence="10">MYND-type domain-containing protein</fullName>
    </recommendedName>
</protein>
<dbReference type="Proteomes" id="UP000054560">
    <property type="component" value="Unassembled WGS sequence"/>
</dbReference>
<dbReference type="PANTHER" id="PTHR47332">
    <property type="entry name" value="SET DOMAIN-CONTAINING PROTEIN 5"/>
    <property type="match status" value="1"/>
</dbReference>
<dbReference type="OrthoDB" id="265717at2759"/>
<evidence type="ECO:0000256" key="1">
    <source>
        <dbReference type="ARBA" id="ARBA00022723"/>
    </source>
</evidence>
<dbReference type="GO" id="GO:0008270">
    <property type="term" value="F:zinc ion binding"/>
    <property type="evidence" value="ECO:0007669"/>
    <property type="project" value="UniProtKB-KW"/>
</dbReference>
<dbReference type="CDD" id="cd20071">
    <property type="entry name" value="SET_SMYD"/>
    <property type="match status" value="1"/>
</dbReference>
<dbReference type="Gene3D" id="6.10.140.2220">
    <property type="match status" value="2"/>
</dbReference>
<dbReference type="InterPro" id="IPR002893">
    <property type="entry name" value="Znf_MYND"/>
</dbReference>
<keyword evidence="1" id="KW-0479">Metal-binding</keyword>
<feature type="domain" description="MYND-type" evidence="7">
    <location>
        <begin position="18"/>
        <end position="54"/>
    </location>
</feature>
<evidence type="ECO:0000256" key="5">
    <source>
        <dbReference type="SAM" id="MobiDB-lite"/>
    </source>
</evidence>
<feature type="compositionally biased region" description="Polar residues" evidence="5">
    <location>
        <begin position="769"/>
        <end position="780"/>
    </location>
</feature>
<dbReference type="PANTHER" id="PTHR47332:SF2">
    <property type="entry name" value="SET-6"/>
    <property type="match status" value="1"/>
</dbReference>
<feature type="compositionally biased region" description="Low complexity" evidence="5">
    <location>
        <begin position="1053"/>
        <end position="1066"/>
    </location>
</feature>
<feature type="domain" description="SET" evidence="6">
    <location>
        <begin position="797"/>
        <end position="981"/>
    </location>
</feature>
<feature type="region of interest" description="Disordered" evidence="5">
    <location>
        <begin position="1053"/>
        <end position="1090"/>
    </location>
</feature>
<evidence type="ECO:0000313" key="9">
    <source>
        <dbReference type="Proteomes" id="UP000054560"/>
    </source>
</evidence>
<keyword evidence="9" id="KW-1185">Reference proteome</keyword>
<name>A0A0L0GA13_9EUKA</name>
<dbReference type="STRING" id="667725.A0A0L0GA13"/>
<keyword evidence="2 4" id="KW-0863">Zinc-finger</keyword>
<dbReference type="eggNOG" id="KOG2084">
    <property type="taxonomic scope" value="Eukaryota"/>
</dbReference>
<dbReference type="SUPFAM" id="SSF82199">
    <property type="entry name" value="SET domain"/>
    <property type="match status" value="1"/>
</dbReference>
<accession>A0A0L0GA13</accession>
<dbReference type="PROSITE" id="PS01360">
    <property type="entry name" value="ZF_MYND_1"/>
    <property type="match status" value="2"/>
</dbReference>